<name>A0A0P0YQ53_9ENTR</name>
<evidence type="ECO:0000256" key="1">
    <source>
        <dbReference type="ARBA" id="ARBA00007274"/>
    </source>
</evidence>
<evidence type="ECO:0000256" key="2">
    <source>
        <dbReference type="ARBA" id="ARBA00022679"/>
    </source>
</evidence>
<gene>
    <name evidence="3" type="primary">wckB</name>
</gene>
<dbReference type="Gene3D" id="2.160.10.10">
    <property type="entry name" value="Hexapeptide repeat proteins"/>
    <property type="match status" value="1"/>
</dbReference>
<comment type="similarity">
    <text evidence="1">Belongs to the transferase hexapeptide repeat family.</text>
</comment>
<dbReference type="SUPFAM" id="SSF51161">
    <property type="entry name" value="Trimeric LpxA-like enzymes"/>
    <property type="match status" value="1"/>
</dbReference>
<dbReference type="PANTHER" id="PTHR23416">
    <property type="entry name" value="SIALIC ACID SYNTHASE-RELATED"/>
    <property type="match status" value="1"/>
</dbReference>
<dbReference type="InterPro" id="IPR011004">
    <property type="entry name" value="Trimer_LpxA-like_sf"/>
</dbReference>
<proteinExistence type="inferred from homology"/>
<protein>
    <submittedName>
        <fullName evidence="3">Putative acetyltransferase</fullName>
    </submittedName>
</protein>
<dbReference type="GO" id="GO:0008374">
    <property type="term" value="F:O-acyltransferase activity"/>
    <property type="evidence" value="ECO:0007669"/>
    <property type="project" value="TreeGrafter"/>
</dbReference>
<dbReference type="CDD" id="cd05825">
    <property type="entry name" value="LbH_wcaF_like"/>
    <property type="match status" value="1"/>
</dbReference>
<reference evidence="3" key="2">
    <citation type="journal article" date="2015" name="Sci. Rep.">
        <title>Genetic analysis of capsular polysaccharide synthesis gene clusters in 79 capsular types of Klebsiella spp.</title>
        <authorList>
            <person name="Pan Y.J."/>
            <person name="Lin T.L."/>
            <person name="Chen C.T."/>
            <person name="Chen Y.Y."/>
            <person name="Hsieh P.F."/>
            <person name="Hsu C.R."/>
            <person name="Wu M.C."/>
            <person name="Wang J.T."/>
        </authorList>
    </citation>
    <scope>NUCLEOTIDE SEQUENCE</scope>
    <source>
        <strain evidence="3">F052</strain>
    </source>
</reference>
<reference evidence="3" key="1">
    <citation type="submission" date="2014-04" db="EMBL/GenBank/DDBJ databases">
        <authorList>
            <person name="Harrison E."/>
        </authorList>
    </citation>
    <scope>NUCLEOTIDE SEQUENCE</scope>
    <source>
        <strain evidence="3">F052</strain>
    </source>
</reference>
<accession>A0A0P0YQ53</accession>
<dbReference type="InterPro" id="IPR051159">
    <property type="entry name" value="Hexapeptide_acetyltransf"/>
</dbReference>
<dbReference type="GO" id="GO:0005829">
    <property type="term" value="C:cytosol"/>
    <property type="evidence" value="ECO:0007669"/>
    <property type="project" value="TreeGrafter"/>
</dbReference>
<organism evidence="3">
    <name type="scientific">Klebsiella sp. F052</name>
    <dbReference type="NCBI Taxonomy" id="1497793"/>
    <lineage>
        <taxon>Bacteria</taxon>
        <taxon>Pseudomonadati</taxon>
        <taxon>Pseudomonadota</taxon>
        <taxon>Gammaproteobacteria</taxon>
        <taxon>Enterobacterales</taxon>
        <taxon>Enterobacteriaceae</taxon>
        <taxon>Klebsiella/Raoultella group</taxon>
        <taxon>Klebsiella</taxon>
    </lineage>
</organism>
<sequence>MDEITKSSFSLQNKIYRVVWAVFNLLFFRFSPRPFFKWRVLILKLFGAKICFSCRVYGSSKIWSPKNLVMEEQTTIGPHANIYNQGTIKLCKLSTVSQNASLCASSHRYQSRKHELILCPITINEKAWICAEAFVGPNVNVGEGAVLGARAVAKKDLEPWTVYDGNPCVKVKDRIMNDS</sequence>
<evidence type="ECO:0000313" key="3">
    <source>
        <dbReference type="EMBL" id="BAT23211.1"/>
    </source>
</evidence>
<dbReference type="PANTHER" id="PTHR23416:SF23">
    <property type="entry name" value="ACETYLTRANSFERASE C18B11.09C-RELATED"/>
    <property type="match status" value="1"/>
</dbReference>
<keyword evidence="2 3" id="KW-0808">Transferase</keyword>
<dbReference type="AlphaFoldDB" id="A0A0P0YQ53"/>
<dbReference type="EMBL" id="AB924549">
    <property type="protein sequence ID" value="BAT23211.1"/>
    <property type="molecule type" value="Genomic_DNA"/>
</dbReference>